<proteinExistence type="predicted"/>
<protein>
    <recommendedName>
        <fullName evidence="3">Bacterial toxin YdaT domain-containing protein</fullName>
    </recommendedName>
</protein>
<dbReference type="RefSeq" id="WP_054418281.1">
    <property type="nucleotide sequence ID" value="NZ_CYSV01000020.1"/>
</dbReference>
<name>A0A848N5E5_9BURK</name>
<evidence type="ECO:0000313" key="2">
    <source>
        <dbReference type="Proteomes" id="UP000542405"/>
    </source>
</evidence>
<reference evidence="1 2" key="1">
    <citation type="submission" date="2020-04" db="EMBL/GenBank/DDBJ databases">
        <title>Achromobacter ruhlandii genome sequencing and assembly.</title>
        <authorList>
            <person name="Martins R.C.R."/>
            <person name="Perdigao-Neto L.V."/>
            <person name="Levin A.S.S."/>
            <person name="Costa S.F."/>
        </authorList>
    </citation>
    <scope>NUCLEOTIDE SEQUENCE [LARGE SCALE GENOMIC DNA]</scope>
    <source>
        <strain evidence="1 2">9035ralo</strain>
    </source>
</reference>
<dbReference type="Gene3D" id="1.10.3600.10">
    <property type="entry name" value="Putative bacterial toxin ydaT"/>
    <property type="match status" value="1"/>
</dbReference>
<evidence type="ECO:0000313" key="1">
    <source>
        <dbReference type="EMBL" id="NMU88599.1"/>
    </source>
</evidence>
<sequence length="199" mass="22022">MRHESHKSLIATLRDHLSAWRKAEGWSRETMVDHIVKAHSSVGGEAASGIRFDPQTRDTFERMKVNADRVFRWLDDETKDTNLLPANFLQSVLAAMPHDRRRHCVDDLLRPLGLAVRTLSTEGSTEVCVALLSNVLREQAEAGAALAALLDGQVTRDELIQAHRETSEAIVAMRAARAVVERQMAALGVQIPAKEADPS</sequence>
<evidence type="ECO:0008006" key="3">
    <source>
        <dbReference type="Google" id="ProtNLM"/>
    </source>
</evidence>
<comment type="caution">
    <text evidence="1">The sequence shown here is derived from an EMBL/GenBank/DDBJ whole genome shotgun (WGS) entry which is preliminary data.</text>
</comment>
<dbReference type="Proteomes" id="UP000542405">
    <property type="component" value="Unassembled WGS sequence"/>
</dbReference>
<organism evidence="1 2">
    <name type="scientific">Achromobacter ruhlandii</name>
    <dbReference type="NCBI Taxonomy" id="72557"/>
    <lineage>
        <taxon>Bacteria</taxon>
        <taxon>Pseudomonadati</taxon>
        <taxon>Pseudomonadota</taxon>
        <taxon>Betaproteobacteria</taxon>
        <taxon>Burkholderiales</taxon>
        <taxon>Alcaligenaceae</taxon>
        <taxon>Achromobacter</taxon>
    </lineage>
</organism>
<gene>
    <name evidence="1" type="ORF">HGQ98_01680</name>
</gene>
<dbReference type="EMBL" id="JABBZE010000006">
    <property type="protein sequence ID" value="NMU88599.1"/>
    <property type="molecule type" value="Genomic_DNA"/>
</dbReference>
<dbReference type="InterPro" id="IPR037042">
    <property type="entry name" value="YdaT-like_sf"/>
</dbReference>
<accession>A0A848N5E5</accession>
<dbReference type="AlphaFoldDB" id="A0A848N5E5"/>